<gene>
    <name evidence="2" type="ORF">M9R32_03755</name>
</gene>
<evidence type="ECO:0000313" key="2">
    <source>
        <dbReference type="EMBL" id="MCZ8536312.1"/>
    </source>
</evidence>
<dbReference type="AlphaFoldDB" id="A0A9X3RDF1"/>
<evidence type="ECO:0000256" key="1">
    <source>
        <dbReference type="SAM" id="MobiDB-lite"/>
    </source>
</evidence>
<dbReference type="RefSeq" id="WP_269925411.1">
    <property type="nucleotide sequence ID" value="NZ_JAMKBJ010000002.1"/>
</dbReference>
<proteinExistence type="predicted"/>
<feature type="compositionally biased region" description="Low complexity" evidence="1">
    <location>
        <begin position="42"/>
        <end position="51"/>
    </location>
</feature>
<dbReference type="Proteomes" id="UP001152173">
    <property type="component" value="Unassembled WGS sequence"/>
</dbReference>
<organism evidence="2 3">
    <name type="scientific">Paenisporosarcina quisquiliarum</name>
    <dbReference type="NCBI Taxonomy" id="365346"/>
    <lineage>
        <taxon>Bacteria</taxon>
        <taxon>Bacillati</taxon>
        <taxon>Bacillota</taxon>
        <taxon>Bacilli</taxon>
        <taxon>Bacillales</taxon>
        <taxon>Caryophanaceae</taxon>
        <taxon>Paenisporosarcina</taxon>
    </lineage>
</organism>
<evidence type="ECO:0000313" key="3">
    <source>
        <dbReference type="Proteomes" id="UP001152173"/>
    </source>
</evidence>
<sequence>MDRCPKCNGPTNNCNCTRGPRGPRGYQGPSGIRGEQGPPGPKGQQGPQGLKGPKGDQGPPGPKGDQGIRGPEGIQGPKGDQGQPGPPGPSGILQAAHGFGICNVMSKTSGAVSFIMPGPLQDVELMQDGLKVLKSGIYQISYKVILASNTITCSPSSFHVKINDSITVVSSFTESTTAASLSSTDLVSLLEGDIVKIQADLQEHFSYKLATLQIIQVG</sequence>
<name>A0A9X3RDF1_9BACL</name>
<dbReference type="InterPro" id="IPR008160">
    <property type="entry name" value="Collagen"/>
</dbReference>
<protein>
    <submittedName>
        <fullName evidence="2">Collagen-like protein</fullName>
    </submittedName>
</protein>
<dbReference type="PANTHER" id="PTHR24637">
    <property type="entry name" value="COLLAGEN"/>
    <property type="match status" value="1"/>
</dbReference>
<feature type="compositionally biased region" description="Low complexity" evidence="1">
    <location>
        <begin position="18"/>
        <end position="30"/>
    </location>
</feature>
<feature type="compositionally biased region" description="Low complexity" evidence="1">
    <location>
        <begin position="74"/>
        <end position="83"/>
    </location>
</feature>
<keyword evidence="2" id="KW-0176">Collagen</keyword>
<dbReference type="Pfam" id="PF01391">
    <property type="entry name" value="Collagen"/>
    <property type="match status" value="1"/>
</dbReference>
<accession>A0A9X3RDF1</accession>
<comment type="caution">
    <text evidence="2">The sequence shown here is derived from an EMBL/GenBank/DDBJ whole genome shotgun (WGS) entry which is preliminary data.</text>
</comment>
<dbReference type="PANTHER" id="PTHR24637:SF421">
    <property type="entry name" value="CUTICLE COLLAGEN DPY-2"/>
    <property type="match status" value="1"/>
</dbReference>
<feature type="region of interest" description="Disordered" evidence="1">
    <location>
        <begin position="1"/>
        <end position="93"/>
    </location>
</feature>
<reference evidence="2" key="1">
    <citation type="submission" date="2022-05" db="EMBL/GenBank/DDBJ databases">
        <authorList>
            <person name="Colautti A."/>
            <person name="Iacumin L."/>
        </authorList>
    </citation>
    <scope>NUCLEOTIDE SEQUENCE</scope>
    <source>
        <strain evidence="2">SK 55</strain>
    </source>
</reference>
<dbReference type="EMBL" id="JAMKBJ010000002">
    <property type="protein sequence ID" value="MCZ8536312.1"/>
    <property type="molecule type" value="Genomic_DNA"/>
</dbReference>
<keyword evidence="3" id="KW-1185">Reference proteome</keyword>